<comment type="similarity">
    <text evidence="6">Belongs to the thiolase-like superfamily. Beta-ketoacyl-ACP synthases family.</text>
</comment>
<dbReference type="GO" id="GO:0016740">
    <property type="term" value="F:transferase activity"/>
    <property type="evidence" value="ECO:0007669"/>
    <property type="project" value="UniProtKB-KW"/>
</dbReference>
<dbReference type="SMART" id="SM00825">
    <property type="entry name" value="PKS_KS"/>
    <property type="match status" value="1"/>
</dbReference>
<dbReference type="PANTHER" id="PTHR43775:SF51">
    <property type="entry name" value="INACTIVE PHENOLPHTHIOCEROL SYNTHESIS POLYKETIDE SYNTHASE TYPE I PKS1-RELATED"/>
    <property type="match status" value="1"/>
</dbReference>
<dbReference type="InterPro" id="IPR014043">
    <property type="entry name" value="Acyl_transferase_dom"/>
</dbReference>
<dbReference type="Gene3D" id="3.40.366.10">
    <property type="entry name" value="Malonyl-Coenzyme A Acyl Carrier Protein, domain 2"/>
    <property type="match status" value="1"/>
</dbReference>
<evidence type="ECO:0000256" key="2">
    <source>
        <dbReference type="ARBA" id="ARBA00022450"/>
    </source>
</evidence>
<dbReference type="InterPro" id="IPR018201">
    <property type="entry name" value="Ketoacyl_synth_AS"/>
</dbReference>
<keyword evidence="4 6" id="KW-0808">Transferase</keyword>
<dbReference type="Pfam" id="PF08990">
    <property type="entry name" value="Docking"/>
    <property type="match status" value="1"/>
</dbReference>
<keyword evidence="3" id="KW-0597">Phosphoprotein</keyword>
<dbReference type="Gene3D" id="3.30.70.3290">
    <property type="match status" value="2"/>
</dbReference>
<dbReference type="InterPro" id="IPR014030">
    <property type="entry name" value="Ketoacyl_synth_N"/>
</dbReference>
<dbReference type="PROSITE" id="PS52004">
    <property type="entry name" value="KS3_2"/>
    <property type="match status" value="1"/>
</dbReference>
<dbReference type="EMBL" id="JAVDSG010000001">
    <property type="protein sequence ID" value="MDR6593488.1"/>
    <property type="molecule type" value="Genomic_DNA"/>
</dbReference>
<gene>
    <name evidence="8" type="ORF">J2S66_001872</name>
</gene>
<dbReference type="InterPro" id="IPR032821">
    <property type="entry name" value="PKS_assoc"/>
</dbReference>
<dbReference type="Pfam" id="PF16197">
    <property type="entry name" value="KAsynt_C_assoc"/>
    <property type="match status" value="1"/>
</dbReference>
<comment type="cofactor">
    <cofactor evidence="1">
        <name>pantetheine 4'-phosphate</name>
        <dbReference type="ChEBI" id="CHEBI:47942"/>
    </cofactor>
</comment>
<reference evidence="8 9" key="1">
    <citation type="submission" date="2023-07" db="EMBL/GenBank/DDBJ databases">
        <title>Sequencing the genomes of 1000 actinobacteria strains.</title>
        <authorList>
            <person name="Klenk H.-P."/>
        </authorList>
    </citation>
    <scope>NUCLEOTIDE SEQUENCE [LARGE SCALE GENOMIC DNA]</scope>
    <source>
        <strain evidence="8 9">DSM 43749</strain>
    </source>
</reference>
<keyword evidence="9" id="KW-1185">Reference proteome</keyword>
<dbReference type="InterPro" id="IPR050091">
    <property type="entry name" value="PKS_NRPS_Biosynth_Enz"/>
</dbReference>
<keyword evidence="5" id="KW-0511">Multifunctional enzyme</keyword>
<dbReference type="InterPro" id="IPR016035">
    <property type="entry name" value="Acyl_Trfase/lysoPLipase"/>
</dbReference>
<dbReference type="RefSeq" id="WP_310306247.1">
    <property type="nucleotide sequence ID" value="NZ_JAVDSG010000001.1"/>
</dbReference>
<sequence length="809" mass="83982">MNTSTDRLVEALRAALLENERLKAARPAPDEVPADPIALVGAGCRYPGGADSPEALWRLVAAGDDAVTDLPTDRGWERWCGSSTDLAAALEATGGGFLHDVADFDAGFFGVSPDEALAMDPQQRLLLEVAWEAVEHSGIDPLSLRGSRTGTYLGVMHHDYLTHFLTSPGYEDRSAGHLFGGNTGSVASGRVAYALGLEGPAVSVDTACSSALVAVHLASQALRRGECDLALAGGVAVMATPFLYREMNNAGHVAPDGRSKSFAGAADGPSLGEGVGVLVLERLSDARRHGHPVLAVVRGSAVNQDGPRHGLHTPTAPARQRVITEALAAAGLRPSDVDAVEGSGTGSRLDDPFEVQALLRTYGQDRAGDEPLWLGSVKSNIGHAQAGGGVAGIVKVAMAMRHGVLPRTLHVDEPTPLVDWDGGAVRLLTEQRGWPRGGRPRRAAVSAFGISHTNAHVVLEEPPAEEDAPRDGGERPAVVAWPLSGRSERALRAQAARLLAHVTAHPDLDVVDVGFSLVTTRSAFEHRAVVLGRDRDELVRGLAALAGDGTDPAVVRGTSPVAGQRVRVAVLLPDERTPPPGGVDALRDALPGFGRVLDEVRAGAPVDAAAVAFALGVALHRELERYGVRADFLAGCSAGEPAAAHLAGALSVEGAASLLAASRDGGGATAAFERAVSTVRPGPFRVPVVSAVDGEPLTAEALRSPGHWAALFRGTTTDLPRRLDELGASTLVVLGQGGAAPRDGSTPVPVTGAEWGAGGPPVAALARLHVGGVRVDWRAAFTGSGARRVALPTYAFQRERYWPDPLPRG</sequence>
<dbReference type="InterPro" id="IPR001227">
    <property type="entry name" value="Ac_transferase_dom_sf"/>
</dbReference>
<dbReference type="Gene3D" id="3.40.47.10">
    <property type="match status" value="1"/>
</dbReference>
<dbReference type="InterPro" id="IPR015083">
    <property type="entry name" value="NorB/c/GfsB-D-like_docking"/>
</dbReference>
<dbReference type="InterPro" id="IPR020841">
    <property type="entry name" value="PKS_Beta-ketoAc_synthase_dom"/>
</dbReference>
<evidence type="ECO:0000259" key="7">
    <source>
        <dbReference type="PROSITE" id="PS52004"/>
    </source>
</evidence>
<dbReference type="Pfam" id="PF02801">
    <property type="entry name" value="Ketoacyl-synt_C"/>
    <property type="match status" value="1"/>
</dbReference>
<evidence type="ECO:0000256" key="5">
    <source>
        <dbReference type="ARBA" id="ARBA00023268"/>
    </source>
</evidence>
<dbReference type="SMART" id="SM00827">
    <property type="entry name" value="PKS_AT"/>
    <property type="match status" value="1"/>
</dbReference>
<keyword evidence="2" id="KW-0596">Phosphopantetheine</keyword>
<proteinExistence type="inferred from homology"/>
<organism evidence="8 9">
    <name type="scientific">Saccharothrix longispora</name>
    <dbReference type="NCBI Taxonomy" id="33920"/>
    <lineage>
        <taxon>Bacteria</taxon>
        <taxon>Bacillati</taxon>
        <taxon>Actinomycetota</taxon>
        <taxon>Actinomycetes</taxon>
        <taxon>Pseudonocardiales</taxon>
        <taxon>Pseudonocardiaceae</taxon>
        <taxon>Saccharothrix</taxon>
    </lineage>
</organism>
<dbReference type="Pfam" id="PF00109">
    <property type="entry name" value="ketoacyl-synt"/>
    <property type="match status" value="1"/>
</dbReference>
<evidence type="ECO:0000313" key="8">
    <source>
        <dbReference type="EMBL" id="MDR6593488.1"/>
    </source>
</evidence>
<dbReference type="PROSITE" id="PS00606">
    <property type="entry name" value="KS3_1"/>
    <property type="match status" value="1"/>
</dbReference>
<comment type="caution">
    <text evidence="8">The sequence shown here is derived from an EMBL/GenBank/DDBJ whole genome shotgun (WGS) entry which is preliminary data.</text>
</comment>
<evidence type="ECO:0000256" key="3">
    <source>
        <dbReference type="ARBA" id="ARBA00022553"/>
    </source>
</evidence>
<dbReference type="CDD" id="cd00833">
    <property type="entry name" value="PKS"/>
    <property type="match status" value="1"/>
</dbReference>
<evidence type="ECO:0000313" key="9">
    <source>
        <dbReference type="Proteomes" id="UP001268819"/>
    </source>
</evidence>
<protein>
    <submittedName>
        <fullName evidence="8">Acyl transferase domain-containing protein</fullName>
    </submittedName>
</protein>
<name>A0ABU1PT85_9PSEU</name>
<dbReference type="SUPFAM" id="SSF52151">
    <property type="entry name" value="FabD/lysophospholipase-like"/>
    <property type="match status" value="1"/>
</dbReference>
<dbReference type="PANTHER" id="PTHR43775">
    <property type="entry name" value="FATTY ACID SYNTHASE"/>
    <property type="match status" value="1"/>
</dbReference>
<dbReference type="InterPro" id="IPR014031">
    <property type="entry name" value="Ketoacyl_synth_C"/>
</dbReference>
<dbReference type="InterPro" id="IPR016039">
    <property type="entry name" value="Thiolase-like"/>
</dbReference>
<dbReference type="SUPFAM" id="SSF53901">
    <property type="entry name" value="Thiolase-like"/>
    <property type="match status" value="1"/>
</dbReference>
<evidence type="ECO:0000256" key="1">
    <source>
        <dbReference type="ARBA" id="ARBA00001957"/>
    </source>
</evidence>
<feature type="domain" description="Ketosynthase family 3 (KS3)" evidence="7">
    <location>
        <begin position="34"/>
        <end position="461"/>
    </location>
</feature>
<accession>A0ABU1PT85</accession>
<dbReference type="Proteomes" id="UP001268819">
    <property type="component" value="Unassembled WGS sequence"/>
</dbReference>
<evidence type="ECO:0000256" key="6">
    <source>
        <dbReference type="RuleBase" id="RU003694"/>
    </source>
</evidence>
<evidence type="ECO:0000256" key="4">
    <source>
        <dbReference type="ARBA" id="ARBA00022679"/>
    </source>
</evidence>